<reference evidence="1" key="1">
    <citation type="submission" date="2021-01" db="EMBL/GenBank/DDBJ databases">
        <title>Whole genome shotgun sequence of Dactylosporangium siamense NBRC 106093.</title>
        <authorList>
            <person name="Komaki H."/>
            <person name="Tamura T."/>
        </authorList>
    </citation>
    <scope>NUCLEOTIDE SEQUENCE</scope>
    <source>
        <strain evidence="1">NBRC 106093</strain>
    </source>
</reference>
<accession>A0A919UD48</accession>
<name>A0A919UD48_9ACTN</name>
<proteinExistence type="predicted"/>
<organism evidence="1 2">
    <name type="scientific">Dactylosporangium siamense</name>
    <dbReference type="NCBI Taxonomy" id="685454"/>
    <lineage>
        <taxon>Bacteria</taxon>
        <taxon>Bacillati</taxon>
        <taxon>Actinomycetota</taxon>
        <taxon>Actinomycetes</taxon>
        <taxon>Micromonosporales</taxon>
        <taxon>Micromonosporaceae</taxon>
        <taxon>Dactylosporangium</taxon>
    </lineage>
</organism>
<comment type="caution">
    <text evidence="1">The sequence shown here is derived from an EMBL/GenBank/DDBJ whole genome shotgun (WGS) entry which is preliminary data.</text>
</comment>
<gene>
    <name evidence="1" type="ORF">Dsi01nite_091130</name>
</gene>
<evidence type="ECO:0008006" key="3">
    <source>
        <dbReference type="Google" id="ProtNLM"/>
    </source>
</evidence>
<dbReference type="Proteomes" id="UP000660611">
    <property type="component" value="Unassembled WGS sequence"/>
</dbReference>
<dbReference type="RefSeq" id="WP_203852697.1">
    <property type="nucleotide sequence ID" value="NZ_BAAAVW010000005.1"/>
</dbReference>
<dbReference type="Pfam" id="PF14106">
    <property type="entry name" value="DUF4279"/>
    <property type="match status" value="1"/>
</dbReference>
<dbReference type="InterPro" id="IPR023225">
    <property type="entry name" value="SipA_chaperone-bd"/>
</dbReference>
<dbReference type="AlphaFoldDB" id="A0A919UD48"/>
<evidence type="ECO:0000313" key="1">
    <source>
        <dbReference type="EMBL" id="GIG51072.1"/>
    </source>
</evidence>
<evidence type="ECO:0000313" key="2">
    <source>
        <dbReference type="Proteomes" id="UP000660611"/>
    </source>
</evidence>
<protein>
    <recommendedName>
        <fullName evidence="3">DUF4279 domain-containing protein</fullName>
    </recommendedName>
</protein>
<keyword evidence="2" id="KW-1185">Reference proteome</keyword>
<dbReference type="EMBL" id="BONQ01000147">
    <property type="protein sequence ID" value="GIG51072.1"/>
    <property type="molecule type" value="Genomic_DNA"/>
</dbReference>
<dbReference type="InterPro" id="IPR025459">
    <property type="entry name" value="DUF4279"/>
</dbReference>
<dbReference type="SUPFAM" id="SSF140746">
    <property type="entry name" value="SipA N-terminal domain-like"/>
    <property type="match status" value="1"/>
</dbReference>
<sequence length="148" mass="16725">MAPLTDDDDEPLPLCVQGGHLRLEPAVDGDQDFDPAEVTRLIGLEPTWTRHRLDDGVPPYTASGWWIDLPRRAEFNTEVLVREILDIIEPHASGLAQARRRFGLSAGIYICVEVYQMLGSPRLQLPATTLRRLAALDVWLDCEQDLFY</sequence>